<keyword evidence="10" id="KW-1185">Reference proteome</keyword>
<name>A0A2G9RFD8_AQUCT</name>
<feature type="domain" description="C2H2-type" evidence="8">
    <location>
        <begin position="94"/>
        <end position="121"/>
    </location>
</feature>
<accession>A0A2G9RFD8</accession>
<sequence>MDLKVEVKAEERSDQSMEMEDIVLTQYSPVVHSVIHNINHRPDHLKQSMDPSNAKESSHSVTPEIHLKSQSTDESTNPSNPQESSLSHTGERLFSCTVCGNSFSKLGELFIHQKTHRARRSKRSFSCSECGKSAGNLSHIKQTLLNTREFTRVRAPILVQCAGNLLVGNSHFLITTQVTIMNTPIHVKSVGSVFFCFLFLR</sequence>
<evidence type="ECO:0000256" key="3">
    <source>
        <dbReference type="ARBA" id="ARBA00022737"/>
    </source>
</evidence>
<protein>
    <recommendedName>
        <fullName evidence="8">C2H2-type domain-containing protein</fullName>
    </recommendedName>
</protein>
<dbReference type="InterPro" id="IPR050329">
    <property type="entry name" value="GLI_C2H2-zinc-finger"/>
</dbReference>
<evidence type="ECO:0000256" key="1">
    <source>
        <dbReference type="ARBA" id="ARBA00006991"/>
    </source>
</evidence>
<evidence type="ECO:0000256" key="6">
    <source>
        <dbReference type="PROSITE-ProRule" id="PRU00042"/>
    </source>
</evidence>
<feature type="compositionally biased region" description="Polar residues" evidence="7">
    <location>
        <begin position="68"/>
        <end position="88"/>
    </location>
</feature>
<dbReference type="PROSITE" id="PS00028">
    <property type="entry name" value="ZINC_FINGER_C2H2_1"/>
    <property type="match status" value="1"/>
</dbReference>
<proteinExistence type="inferred from homology"/>
<dbReference type="GO" id="GO:0000978">
    <property type="term" value="F:RNA polymerase II cis-regulatory region sequence-specific DNA binding"/>
    <property type="evidence" value="ECO:0007669"/>
    <property type="project" value="TreeGrafter"/>
</dbReference>
<comment type="similarity">
    <text evidence="1">Belongs to the krueppel C2H2-type zinc-finger protein family.</text>
</comment>
<dbReference type="GO" id="GO:0000981">
    <property type="term" value="F:DNA-binding transcription factor activity, RNA polymerase II-specific"/>
    <property type="evidence" value="ECO:0007669"/>
    <property type="project" value="TreeGrafter"/>
</dbReference>
<keyword evidence="3" id="KW-0677">Repeat</keyword>
<keyword evidence="5" id="KW-0862">Zinc</keyword>
<dbReference type="GO" id="GO:0008270">
    <property type="term" value="F:zinc ion binding"/>
    <property type="evidence" value="ECO:0007669"/>
    <property type="project" value="UniProtKB-KW"/>
</dbReference>
<evidence type="ECO:0000313" key="9">
    <source>
        <dbReference type="EMBL" id="PIO26564.1"/>
    </source>
</evidence>
<keyword evidence="2" id="KW-0479">Metal-binding</keyword>
<keyword evidence="4 6" id="KW-0863">Zinc-finger</keyword>
<dbReference type="GO" id="GO:0005634">
    <property type="term" value="C:nucleus"/>
    <property type="evidence" value="ECO:0007669"/>
    <property type="project" value="UniProtKB-ARBA"/>
</dbReference>
<dbReference type="PANTHER" id="PTHR19818:SF158">
    <property type="entry name" value="C2H2-TYPE DOMAIN-CONTAINING PROTEIN-RELATED"/>
    <property type="match status" value="1"/>
</dbReference>
<gene>
    <name evidence="9" type="ORF">AB205_0117950</name>
</gene>
<feature type="region of interest" description="Disordered" evidence="7">
    <location>
        <begin position="42"/>
        <end position="88"/>
    </location>
</feature>
<dbReference type="SMART" id="SM00355">
    <property type="entry name" value="ZnF_C2H2"/>
    <property type="match status" value="1"/>
</dbReference>
<dbReference type="SUPFAM" id="SSF57667">
    <property type="entry name" value="beta-beta-alpha zinc fingers"/>
    <property type="match status" value="1"/>
</dbReference>
<evidence type="ECO:0000256" key="4">
    <source>
        <dbReference type="ARBA" id="ARBA00022771"/>
    </source>
</evidence>
<evidence type="ECO:0000259" key="8">
    <source>
        <dbReference type="PROSITE" id="PS50157"/>
    </source>
</evidence>
<dbReference type="AlphaFoldDB" id="A0A2G9RFD8"/>
<reference evidence="10" key="1">
    <citation type="journal article" date="2017" name="Nat. Commun.">
        <title>The North American bullfrog draft genome provides insight into hormonal regulation of long noncoding RNA.</title>
        <authorList>
            <person name="Hammond S.A."/>
            <person name="Warren R.L."/>
            <person name="Vandervalk B.P."/>
            <person name="Kucuk E."/>
            <person name="Khan H."/>
            <person name="Gibb E.A."/>
            <person name="Pandoh P."/>
            <person name="Kirk H."/>
            <person name="Zhao Y."/>
            <person name="Jones M."/>
            <person name="Mungall A.J."/>
            <person name="Coope R."/>
            <person name="Pleasance S."/>
            <person name="Moore R.A."/>
            <person name="Holt R.A."/>
            <person name="Round J.M."/>
            <person name="Ohora S."/>
            <person name="Walle B.V."/>
            <person name="Veldhoen N."/>
            <person name="Helbing C.C."/>
            <person name="Birol I."/>
        </authorList>
    </citation>
    <scope>NUCLEOTIDE SEQUENCE [LARGE SCALE GENOMIC DNA]</scope>
</reference>
<dbReference type="Proteomes" id="UP000228934">
    <property type="component" value="Unassembled WGS sequence"/>
</dbReference>
<dbReference type="FunFam" id="3.30.160.60:FF:000624">
    <property type="entry name" value="zinc finger protein 697"/>
    <property type="match status" value="1"/>
</dbReference>
<evidence type="ECO:0000256" key="5">
    <source>
        <dbReference type="ARBA" id="ARBA00022833"/>
    </source>
</evidence>
<dbReference type="Gene3D" id="3.30.160.60">
    <property type="entry name" value="Classic Zinc Finger"/>
    <property type="match status" value="1"/>
</dbReference>
<dbReference type="GO" id="GO:0045944">
    <property type="term" value="P:positive regulation of transcription by RNA polymerase II"/>
    <property type="evidence" value="ECO:0007669"/>
    <property type="project" value="UniProtKB-ARBA"/>
</dbReference>
<dbReference type="InterPro" id="IPR013087">
    <property type="entry name" value="Znf_C2H2_type"/>
</dbReference>
<dbReference type="InterPro" id="IPR036236">
    <property type="entry name" value="Znf_C2H2_sf"/>
</dbReference>
<feature type="compositionally biased region" description="Polar residues" evidence="7">
    <location>
        <begin position="49"/>
        <end position="61"/>
    </location>
</feature>
<dbReference type="PANTHER" id="PTHR19818">
    <property type="entry name" value="ZINC FINGER PROTEIN ZIC AND GLI"/>
    <property type="match status" value="1"/>
</dbReference>
<dbReference type="EMBL" id="KV938157">
    <property type="protein sequence ID" value="PIO26564.1"/>
    <property type="molecule type" value="Genomic_DNA"/>
</dbReference>
<evidence type="ECO:0000256" key="2">
    <source>
        <dbReference type="ARBA" id="ARBA00022723"/>
    </source>
</evidence>
<evidence type="ECO:0000313" key="10">
    <source>
        <dbReference type="Proteomes" id="UP000228934"/>
    </source>
</evidence>
<evidence type="ECO:0000256" key="7">
    <source>
        <dbReference type="SAM" id="MobiDB-lite"/>
    </source>
</evidence>
<dbReference type="PROSITE" id="PS50157">
    <property type="entry name" value="ZINC_FINGER_C2H2_2"/>
    <property type="match status" value="1"/>
</dbReference>
<organism evidence="9 10">
    <name type="scientific">Aquarana catesbeiana</name>
    <name type="common">American bullfrog</name>
    <name type="synonym">Rana catesbeiana</name>
    <dbReference type="NCBI Taxonomy" id="8400"/>
    <lineage>
        <taxon>Eukaryota</taxon>
        <taxon>Metazoa</taxon>
        <taxon>Chordata</taxon>
        <taxon>Craniata</taxon>
        <taxon>Vertebrata</taxon>
        <taxon>Euteleostomi</taxon>
        <taxon>Amphibia</taxon>
        <taxon>Batrachia</taxon>
        <taxon>Anura</taxon>
        <taxon>Neobatrachia</taxon>
        <taxon>Ranoidea</taxon>
        <taxon>Ranidae</taxon>
        <taxon>Aquarana</taxon>
    </lineage>
</organism>
<dbReference type="Pfam" id="PF00096">
    <property type="entry name" value="zf-C2H2"/>
    <property type="match status" value="1"/>
</dbReference>